<proteinExistence type="predicted"/>
<evidence type="ECO:0000313" key="3">
    <source>
        <dbReference type="Proteomes" id="UP000887159"/>
    </source>
</evidence>
<dbReference type="AlphaFoldDB" id="A0A8X6VBF8"/>
<gene>
    <name evidence="2" type="ORF">TNCV_4516381</name>
</gene>
<sequence>MIFLRNHKNCLRKRTSGKMQTSHHRRRDCRHIKYPGISQISPATTEILSTRDRRRRRGLRKQNSSHDPTGGRGGQESVPANLPDHSVLFFHRPGYAVSNALRTSDLKYVGSPSC</sequence>
<name>A0A8X6VBF8_TRICX</name>
<protein>
    <submittedName>
        <fullName evidence="2">Uncharacterized protein</fullName>
    </submittedName>
</protein>
<keyword evidence="3" id="KW-1185">Reference proteome</keyword>
<accession>A0A8X6VBF8</accession>
<feature type="region of interest" description="Disordered" evidence="1">
    <location>
        <begin position="1"/>
        <end position="81"/>
    </location>
</feature>
<dbReference type="Proteomes" id="UP000887159">
    <property type="component" value="Unassembled WGS sequence"/>
</dbReference>
<feature type="compositionally biased region" description="Basic residues" evidence="1">
    <location>
        <begin position="1"/>
        <end position="33"/>
    </location>
</feature>
<feature type="compositionally biased region" description="Polar residues" evidence="1">
    <location>
        <begin position="38"/>
        <end position="48"/>
    </location>
</feature>
<evidence type="ECO:0000256" key="1">
    <source>
        <dbReference type="SAM" id="MobiDB-lite"/>
    </source>
</evidence>
<comment type="caution">
    <text evidence="2">The sequence shown here is derived from an EMBL/GenBank/DDBJ whole genome shotgun (WGS) entry which is preliminary data.</text>
</comment>
<evidence type="ECO:0000313" key="2">
    <source>
        <dbReference type="EMBL" id="GFY01374.1"/>
    </source>
</evidence>
<dbReference type="EMBL" id="BMAU01021226">
    <property type="protein sequence ID" value="GFY01374.1"/>
    <property type="molecule type" value="Genomic_DNA"/>
</dbReference>
<reference evidence="2" key="1">
    <citation type="submission" date="2020-08" db="EMBL/GenBank/DDBJ databases">
        <title>Multicomponent nature underlies the extraordinary mechanical properties of spider dragline silk.</title>
        <authorList>
            <person name="Kono N."/>
            <person name="Nakamura H."/>
            <person name="Mori M."/>
            <person name="Yoshida Y."/>
            <person name="Ohtoshi R."/>
            <person name="Malay A.D."/>
            <person name="Moran D.A.P."/>
            <person name="Tomita M."/>
            <person name="Numata K."/>
            <person name="Arakawa K."/>
        </authorList>
    </citation>
    <scope>NUCLEOTIDE SEQUENCE</scope>
</reference>
<organism evidence="2 3">
    <name type="scientific">Trichonephila clavipes</name>
    <name type="common">Golden silk orbweaver</name>
    <name type="synonym">Nephila clavipes</name>
    <dbReference type="NCBI Taxonomy" id="2585209"/>
    <lineage>
        <taxon>Eukaryota</taxon>
        <taxon>Metazoa</taxon>
        <taxon>Ecdysozoa</taxon>
        <taxon>Arthropoda</taxon>
        <taxon>Chelicerata</taxon>
        <taxon>Arachnida</taxon>
        <taxon>Araneae</taxon>
        <taxon>Araneomorphae</taxon>
        <taxon>Entelegynae</taxon>
        <taxon>Araneoidea</taxon>
        <taxon>Nephilidae</taxon>
        <taxon>Trichonephila</taxon>
    </lineage>
</organism>